<keyword evidence="7" id="KW-0539">Nucleus</keyword>
<evidence type="ECO:0000256" key="5">
    <source>
        <dbReference type="ARBA" id="ARBA00023159"/>
    </source>
</evidence>
<dbReference type="Proteomes" id="UP000515159">
    <property type="component" value="Chromosome 2"/>
</dbReference>
<comment type="function">
    <text evidence="8">Component of the Mediator complex, a coactivator involved in the regulated transcription of nearly all RNA polymerase II-dependent genes. Mediator functions as a bridge to convey information from gene-specific regulatory proteins to the basal RNA polymerase II transcription machinery. Mediator is recruited to promoters by direct interactions with regulatory proteins and serves as a scaffold for the assembly of a functional preinitiation complex with RNA polymerase II and the general transcription factors.</text>
</comment>
<gene>
    <name evidence="12" type="primary">MED30</name>
</gene>
<comment type="subcellular location">
    <subcellularLocation>
        <location evidence="1">Nucleus</location>
    </subcellularLocation>
</comment>
<dbReference type="GeneID" id="117356028"/>
<dbReference type="Pfam" id="PF11315">
    <property type="entry name" value="Med30"/>
    <property type="match status" value="1"/>
</dbReference>
<evidence type="ECO:0000256" key="3">
    <source>
        <dbReference type="ARBA" id="ARBA00019664"/>
    </source>
</evidence>
<feature type="coiled-coil region" evidence="10">
    <location>
        <begin position="138"/>
        <end position="172"/>
    </location>
</feature>
<keyword evidence="10" id="KW-0175">Coiled coil</keyword>
<evidence type="ECO:0000256" key="6">
    <source>
        <dbReference type="ARBA" id="ARBA00023163"/>
    </source>
</evidence>
<evidence type="ECO:0000256" key="7">
    <source>
        <dbReference type="ARBA" id="ARBA00023242"/>
    </source>
</evidence>
<evidence type="ECO:0000256" key="8">
    <source>
        <dbReference type="ARBA" id="ARBA00025687"/>
    </source>
</evidence>
<name>A0A6P8Q724_GEOSA</name>
<organism evidence="11 12">
    <name type="scientific">Geotrypetes seraphini</name>
    <name type="common">Gaboon caecilian</name>
    <name type="synonym">Caecilia seraphini</name>
    <dbReference type="NCBI Taxonomy" id="260995"/>
    <lineage>
        <taxon>Eukaryota</taxon>
        <taxon>Metazoa</taxon>
        <taxon>Chordata</taxon>
        <taxon>Craniata</taxon>
        <taxon>Vertebrata</taxon>
        <taxon>Euteleostomi</taxon>
        <taxon>Amphibia</taxon>
        <taxon>Gymnophiona</taxon>
        <taxon>Geotrypetes</taxon>
    </lineage>
</organism>
<dbReference type="PANTHER" id="PTHR31705:SF4">
    <property type="entry name" value="MEDIATOR OF RNA POLYMERASE II TRANSCRIPTION SUBUNIT 30"/>
    <property type="match status" value="1"/>
</dbReference>
<proteinExistence type="inferred from homology"/>
<evidence type="ECO:0000256" key="2">
    <source>
        <dbReference type="ARBA" id="ARBA00010606"/>
    </source>
</evidence>
<evidence type="ECO:0000256" key="10">
    <source>
        <dbReference type="SAM" id="Coils"/>
    </source>
</evidence>
<dbReference type="CTD" id="90390"/>
<evidence type="ECO:0000256" key="1">
    <source>
        <dbReference type="ARBA" id="ARBA00004123"/>
    </source>
</evidence>
<comment type="similarity">
    <text evidence="2">Belongs to the Mediator complex subunit 30 family.</text>
</comment>
<accession>A0A6P8Q724</accession>
<evidence type="ECO:0000313" key="12">
    <source>
        <dbReference type="RefSeq" id="XP_033791160.1"/>
    </source>
</evidence>
<keyword evidence="4" id="KW-0805">Transcription regulation</keyword>
<protein>
    <recommendedName>
        <fullName evidence="3">Mediator of RNA polymerase II transcription subunit 30</fullName>
    </recommendedName>
    <alternativeName>
        <fullName evidence="9">Mediator complex subunit 30</fullName>
    </alternativeName>
</protein>
<keyword evidence="5" id="KW-0010">Activator</keyword>
<dbReference type="AlphaFoldDB" id="A0A6P8Q724"/>
<dbReference type="GO" id="GO:0045893">
    <property type="term" value="P:positive regulation of DNA-templated transcription"/>
    <property type="evidence" value="ECO:0007669"/>
    <property type="project" value="TreeGrafter"/>
</dbReference>
<evidence type="ECO:0000256" key="9">
    <source>
        <dbReference type="ARBA" id="ARBA00031981"/>
    </source>
</evidence>
<dbReference type="PANTHER" id="PTHR31705">
    <property type="entry name" value="MEDIATOR OF RNA POLYMERASE II TRANSCRIPTION SUBUNIT 30"/>
    <property type="match status" value="1"/>
</dbReference>
<keyword evidence="6" id="KW-0804">Transcription</keyword>
<reference evidence="12" key="1">
    <citation type="submission" date="2025-08" db="UniProtKB">
        <authorList>
            <consortium name="RefSeq"/>
        </authorList>
    </citation>
    <scope>IDENTIFICATION</scope>
</reference>
<sequence length="184" mass="20509">MSTPPLAGAGMSAAAAAACSGGQAAAAAAREVNTASLCRIGQETVQDIVFRTMEIFQLLRNMQLPNGVTYHAGTYQDRLGKLQEHLRQLSILFRKLRLVYDKCNENCAGLEPVPVEQLVPYLEDDGSKHDDHSAASQLRFASEERQEILEVNKKLKLKNQQLKQIMDQLRNLIWDINAMLAMRN</sequence>
<dbReference type="KEGG" id="gsh:117356028"/>
<dbReference type="OrthoDB" id="10067025at2759"/>
<dbReference type="InterPro" id="IPR021019">
    <property type="entry name" value="Mediator_Med30_met"/>
</dbReference>
<dbReference type="GO" id="GO:0003712">
    <property type="term" value="F:transcription coregulator activity"/>
    <property type="evidence" value="ECO:0007669"/>
    <property type="project" value="TreeGrafter"/>
</dbReference>
<evidence type="ECO:0000256" key="4">
    <source>
        <dbReference type="ARBA" id="ARBA00023015"/>
    </source>
</evidence>
<keyword evidence="11" id="KW-1185">Reference proteome</keyword>
<dbReference type="GO" id="GO:0016592">
    <property type="term" value="C:mediator complex"/>
    <property type="evidence" value="ECO:0007669"/>
    <property type="project" value="TreeGrafter"/>
</dbReference>
<dbReference type="FunCoup" id="A0A6P8Q724">
    <property type="interactions" value="3082"/>
</dbReference>
<dbReference type="RefSeq" id="XP_033791160.1">
    <property type="nucleotide sequence ID" value="XM_033935269.1"/>
</dbReference>
<dbReference type="InParanoid" id="A0A6P8Q724"/>
<evidence type="ECO:0000313" key="11">
    <source>
        <dbReference type="Proteomes" id="UP000515159"/>
    </source>
</evidence>